<evidence type="ECO:0008006" key="4">
    <source>
        <dbReference type="Google" id="ProtNLM"/>
    </source>
</evidence>
<dbReference type="Pfam" id="PF04910">
    <property type="entry name" value="Tcf25"/>
    <property type="match status" value="1"/>
</dbReference>
<feature type="compositionally biased region" description="Polar residues" evidence="1">
    <location>
        <begin position="72"/>
        <end position="89"/>
    </location>
</feature>
<feature type="compositionally biased region" description="Basic and acidic residues" evidence="1">
    <location>
        <begin position="42"/>
        <end position="69"/>
    </location>
</feature>
<organism evidence="2 3">
    <name type="scientific">Cyanidiococcus yangmingshanensis</name>
    <dbReference type="NCBI Taxonomy" id="2690220"/>
    <lineage>
        <taxon>Eukaryota</taxon>
        <taxon>Rhodophyta</taxon>
        <taxon>Bangiophyceae</taxon>
        <taxon>Cyanidiales</taxon>
        <taxon>Cyanidiaceae</taxon>
        <taxon>Cyanidiococcus</taxon>
    </lineage>
</organism>
<name>A0A7J7IJP3_9RHOD</name>
<dbReference type="PANTHER" id="PTHR22684">
    <property type="entry name" value="NULP1-RELATED"/>
    <property type="match status" value="1"/>
</dbReference>
<dbReference type="EMBL" id="VWRR01000008">
    <property type="protein sequence ID" value="KAF6002919.1"/>
    <property type="molecule type" value="Genomic_DNA"/>
</dbReference>
<dbReference type="InterPro" id="IPR006994">
    <property type="entry name" value="TCF25/Rqc1"/>
</dbReference>
<feature type="compositionally biased region" description="Polar residues" evidence="1">
    <location>
        <begin position="20"/>
        <end position="36"/>
    </location>
</feature>
<evidence type="ECO:0000313" key="3">
    <source>
        <dbReference type="Proteomes" id="UP000530660"/>
    </source>
</evidence>
<dbReference type="Proteomes" id="UP000530660">
    <property type="component" value="Unassembled WGS sequence"/>
</dbReference>
<comment type="caution">
    <text evidence="2">The sequence shown here is derived from an EMBL/GenBank/DDBJ whole genome shotgun (WGS) entry which is preliminary data.</text>
</comment>
<dbReference type="OrthoDB" id="4490at2759"/>
<proteinExistence type="predicted"/>
<gene>
    <name evidence="2" type="ORF">F1559_000759</name>
</gene>
<sequence length="633" mass="71224">MSRRAIRKLLQLEVDASLEGSGTESDVPGSEQQASVDSGPATRDHNPFRLLAEHAHPELSDEERPRAERPATNASRCNMTPKVSAQQFRWSKPQRAPTGQRTSTSSHTDVEELSHSLSRSNVGASNSDQESSGLTEQDEPDRASEERWIAMTSAGFKLFRIDVGKLNADNELRRFFGRDVVEREQVHMERAVSGARERRGTTRRPRHRLRHAADALVNGTGTLARSVWVSPKPSWSRSTPGLSMEPVLEWRLPRPIFRYHYREPYLSLEEGFDQVVRSGDHHLMIEFSWTYPFHVGALLQLAEIYRVFGEAERENECIERALFTLENSQHPRYRPGAAYLPFQFTANQPCYKALCLGAERARRKGSYHTAMEIAKLLCTLDPPVDESRTNLRPWCDPVGALLVVDAYALLAKEWNWILQCMESEHPSAAVLRQLPNWQYSYLYALWKDRTIQETKDGTTSGRSKEALVKERLTECVQQYPYLAHALVFEPSGVAHSLPLLLRRTVAGYVERTATLWRNSPLTESMRACLEQYRTERTQQAPFPESDSHWTEGIGIRTNPLHTEWIHPSDRAGGNPTNWSDMPVPWDDLAASTSPADADPTAGVDSSGQSVSGNGAEDAVQNGPNSSPTDATDE</sequence>
<evidence type="ECO:0000256" key="1">
    <source>
        <dbReference type="SAM" id="MobiDB-lite"/>
    </source>
</evidence>
<reference evidence="2 3" key="1">
    <citation type="journal article" date="2020" name="J. Phycol.">
        <title>Comparative genome analysis reveals Cyanidiococcus gen. nov., a new extremophilic red algal genus sister to Cyanidioschyzon (Cyanidioschyzonaceae, Rhodophyta).</title>
        <authorList>
            <person name="Liu S.-L."/>
            <person name="Chiang Y.-R."/>
            <person name="Yoon H.S."/>
            <person name="Fu H.-Y."/>
        </authorList>
    </citation>
    <scope>NUCLEOTIDE SEQUENCE [LARGE SCALE GENOMIC DNA]</scope>
    <source>
        <strain evidence="2 3">THAL066</strain>
    </source>
</reference>
<dbReference type="AlphaFoldDB" id="A0A7J7IJP3"/>
<keyword evidence="3" id="KW-1185">Reference proteome</keyword>
<feature type="compositionally biased region" description="Polar residues" evidence="1">
    <location>
        <begin position="621"/>
        <end position="633"/>
    </location>
</feature>
<feature type="compositionally biased region" description="Polar residues" evidence="1">
    <location>
        <begin position="97"/>
        <end position="107"/>
    </location>
</feature>
<protein>
    <recommendedName>
        <fullName evidence="4">Transcription factor 25</fullName>
    </recommendedName>
</protein>
<dbReference type="PANTHER" id="PTHR22684:SF0">
    <property type="entry name" value="RIBOSOME QUALITY CONTROL COMPLEX SUBUNIT TCF25"/>
    <property type="match status" value="1"/>
</dbReference>
<feature type="compositionally biased region" description="Polar residues" evidence="1">
    <location>
        <begin position="115"/>
        <end position="135"/>
    </location>
</feature>
<accession>A0A7J7IJP3</accession>
<evidence type="ECO:0000313" key="2">
    <source>
        <dbReference type="EMBL" id="KAF6002919.1"/>
    </source>
</evidence>
<feature type="region of interest" description="Disordered" evidence="1">
    <location>
        <begin position="15"/>
        <end position="143"/>
    </location>
</feature>
<dbReference type="GO" id="GO:1990112">
    <property type="term" value="C:RQC complex"/>
    <property type="evidence" value="ECO:0007669"/>
    <property type="project" value="TreeGrafter"/>
</dbReference>
<feature type="compositionally biased region" description="Polar residues" evidence="1">
    <location>
        <begin position="603"/>
        <end position="612"/>
    </location>
</feature>
<feature type="region of interest" description="Disordered" evidence="1">
    <location>
        <begin position="560"/>
        <end position="633"/>
    </location>
</feature>